<keyword evidence="3" id="KW-0862">Zinc</keyword>
<evidence type="ECO:0000256" key="1">
    <source>
        <dbReference type="ARBA" id="ARBA00022723"/>
    </source>
</evidence>
<dbReference type="EMBL" id="BLLK01000023">
    <property type="protein sequence ID" value="GFH47401.1"/>
    <property type="molecule type" value="Genomic_DNA"/>
</dbReference>
<feature type="domain" description="MYND-type" evidence="4">
    <location>
        <begin position="10"/>
        <end position="56"/>
    </location>
</feature>
<reference evidence="5 6" key="1">
    <citation type="journal article" date="2021" name="Sci. Rep.">
        <title>The genome of the diatom Chaetoceros tenuissimus carries an ancient integrated fragment of an extant virus.</title>
        <authorList>
            <person name="Hongo Y."/>
            <person name="Kimura K."/>
            <person name="Takaki Y."/>
            <person name="Yoshida Y."/>
            <person name="Baba S."/>
            <person name="Kobayashi G."/>
            <person name="Nagasaki K."/>
            <person name="Hano T."/>
            <person name="Tomaru Y."/>
        </authorList>
    </citation>
    <scope>NUCLEOTIDE SEQUENCE [LARGE SCALE GENOMIC DNA]</scope>
    <source>
        <strain evidence="5 6">NIES-3715</strain>
    </source>
</reference>
<organism evidence="5 6">
    <name type="scientific">Chaetoceros tenuissimus</name>
    <dbReference type="NCBI Taxonomy" id="426638"/>
    <lineage>
        <taxon>Eukaryota</taxon>
        <taxon>Sar</taxon>
        <taxon>Stramenopiles</taxon>
        <taxon>Ochrophyta</taxon>
        <taxon>Bacillariophyta</taxon>
        <taxon>Coscinodiscophyceae</taxon>
        <taxon>Chaetocerotophycidae</taxon>
        <taxon>Chaetocerotales</taxon>
        <taxon>Chaetocerotaceae</taxon>
        <taxon>Chaetoceros</taxon>
    </lineage>
</organism>
<dbReference type="SUPFAM" id="SSF144232">
    <property type="entry name" value="HIT/MYND zinc finger-like"/>
    <property type="match status" value="1"/>
</dbReference>
<gene>
    <name evidence="5" type="ORF">CTEN210_03876</name>
</gene>
<name>A0AAD3H212_9STRA</name>
<comment type="caution">
    <text evidence="5">The sequence shown here is derived from an EMBL/GenBank/DDBJ whole genome shotgun (WGS) entry which is preliminary data.</text>
</comment>
<dbReference type="AlphaFoldDB" id="A0AAD3H212"/>
<dbReference type="Gene3D" id="6.10.140.2220">
    <property type="match status" value="1"/>
</dbReference>
<dbReference type="InterPro" id="IPR002893">
    <property type="entry name" value="Znf_MYND"/>
</dbReference>
<protein>
    <recommendedName>
        <fullName evidence="4">MYND-type domain-containing protein</fullName>
    </recommendedName>
</protein>
<dbReference type="GO" id="GO:0008270">
    <property type="term" value="F:zinc ion binding"/>
    <property type="evidence" value="ECO:0007669"/>
    <property type="project" value="UniProtKB-KW"/>
</dbReference>
<dbReference type="Proteomes" id="UP001054902">
    <property type="component" value="Unassembled WGS sequence"/>
</dbReference>
<evidence type="ECO:0000259" key="4">
    <source>
        <dbReference type="Pfam" id="PF01753"/>
    </source>
</evidence>
<evidence type="ECO:0000256" key="2">
    <source>
        <dbReference type="ARBA" id="ARBA00022771"/>
    </source>
</evidence>
<sequence>MESSTLQVKCSGCGKVEKPGEKKFQACSKCIEVKMLPNMYCSDECFSLDWKTHKKKHGEFSSERNEYKCRKLARENIKVVTSVYRNTKRQAKKSKDKYTEFLSMIYAIEAARVEMNYDKAETLCRKVINMYQFVPGPYKELAFMKYSTNKSSHRCRLEAARLLELSMEKNIHLLLNGDTKVKRMFGVGPSETTTDQLSYPGQCHQFLENMELIFEMQNDLKNDEEVGASIFEASWILDDKKFMRVGFLALAIVTDDDLYKAMRTILSRYHAIDVPLEYKHLVSEFFLTFDQKVHYYNTNVRIGMVCHGLFHNGILSRNVEISKDLLFKHRNRDVLTLALKAYKNAHEIGSRFQEDKDKNETYYKLYKAAKTAFLLSPTQLVEDYLTPLTNLLDVETNESANDRDLTSPFFDGEWVIAHGLTSPVGKTLNQTAAMVKGDALNDEGRVAVVFEEDGPTKYLKVENLKRAVKLNRNYALLVCLPETDQWKFMMKENLVI</sequence>
<keyword evidence="2" id="KW-0863">Zinc-finger</keyword>
<keyword evidence="6" id="KW-1185">Reference proteome</keyword>
<accession>A0AAD3H212</accession>
<evidence type="ECO:0000313" key="5">
    <source>
        <dbReference type="EMBL" id="GFH47401.1"/>
    </source>
</evidence>
<dbReference type="Pfam" id="PF01753">
    <property type="entry name" value="zf-MYND"/>
    <property type="match status" value="1"/>
</dbReference>
<proteinExistence type="predicted"/>
<evidence type="ECO:0000256" key="3">
    <source>
        <dbReference type="ARBA" id="ARBA00022833"/>
    </source>
</evidence>
<keyword evidence="1" id="KW-0479">Metal-binding</keyword>
<evidence type="ECO:0000313" key="6">
    <source>
        <dbReference type="Proteomes" id="UP001054902"/>
    </source>
</evidence>